<gene>
    <name evidence="3" type="ORF">FHX64_001124</name>
</gene>
<keyword evidence="4" id="KW-1185">Reference proteome</keyword>
<reference evidence="3 4" key="1">
    <citation type="submission" date="2020-08" db="EMBL/GenBank/DDBJ databases">
        <title>Genomic Encyclopedia of Type Strains, Phase IV (KMG-IV): sequencing the most valuable type-strain genomes for metagenomic binning, comparative biology and taxonomic classification.</title>
        <authorList>
            <person name="Goeker M."/>
        </authorList>
    </citation>
    <scope>NUCLEOTIDE SEQUENCE [LARGE SCALE GENOMIC DNA]</scope>
    <source>
        <strain evidence="3 4">DSM 27471</strain>
    </source>
</reference>
<dbReference type="Gene3D" id="1.20.58.2150">
    <property type="match status" value="1"/>
</dbReference>
<dbReference type="InterPro" id="IPR042301">
    <property type="entry name" value="GH115_sf"/>
</dbReference>
<dbReference type="PANTHER" id="PTHR37842">
    <property type="match status" value="1"/>
</dbReference>
<protein>
    <recommendedName>
        <fullName evidence="2">Gylcosyl hydrolase 115 C-terminal domain-containing protein</fullName>
    </recommendedName>
</protein>
<organism evidence="3 4">
    <name type="scientific">Microbacter margulisiae</name>
    <dbReference type="NCBI Taxonomy" id="1350067"/>
    <lineage>
        <taxon>Bacteria</taxon>
        <taxon>Pseudomonadati</taxon>
        <taxon>Bacteroidota</taxon>
        <taxon>Bacteroidia</taxon>
        <taxon>Bacteroidales</taxon>
        <taxon>Porphyromonadaceae</taxon>
        <taxon>Microbacter</taxon>
    </lineage>
</organism>
<dbReference type="Gene3D" id="2.60.120.1620">
    <property type="match status" value="1"/>
</dbReference>
<proteinExistence type="predicted"/>
<dbReference type="GO" id="GO:0005975">
    <property type="term" value="P:carbohydrate metabolic process"/>
    <property type="evidence" value="ECO:0007669"/>
    <property type="project" value="UniProtKB-ARBA"/>
</dbReference>
<dbReference type="InterPro" id="IPR031924">
    <property type="entry name" value="GH115"/>
</dbReference>
<dbReference type="Gene3D" id="3.30.379.10">
    <property type="entry name" value="Chitobiase/beta-hexosaminidase domain 2-like"/>
    <property type="match status" value="1"/>
</dbReference>
<dbReference type="PANTHER" id="PTHR37842:SF2">
    <property type="entry name" value="GYLCOSYL HYDROLASE 115 C-TERMINAL DOMAIN-CONTAINING PROTEIN"/>
    <property type="match status" value="1"/>
</dbReference>
<dbReference type="Pfam" id="PF17829">
    <property type="entry name" value="GH115_C"/>
    <property type="match status" value="1"/>
</dbReference>
<sequence length="888" mass="100281">MIIKTQSEKWNFRMSYPRCVTNLIGSCLAVLFTQFCYGATPVKIDFSGLKSSGVVLAGNGHASPILVESTNNEAVLRAAHDLANDFYHVTGCKPKLIHGLPDRVKNIVIAGTLGSSPTIDRLAAKGILKTTGIKGKWESFVWQIIKNPLPGISHALVIAGSDRRGTIYGIYELSQRIGVSPWYWWADVPVRKQRFIRACGERFVVGPPAVKYRGIFLNDEDWGLRPWASKTFDPKIGNIGPKTYARIFELLLRLRANYLWPAMHPGTTAFNAFPQDAKLADEYGIVMGSSHCEQMLRNNISEWNEKEYGAYNFVTNAQGVLKYWEQRIRENGKYENIYTLGMRGISDSGMPGGGTLLQKAQRLHTIISDQRKMLARWVNPNVRKVPQIFCPYKEVLPLYHLMPKLPDDITLMWPDDNYGYIREFSNAQERKRHGGAGVYYHVSYWGRPHDYLWLCSTSPGLIAEEMTKACDYGANKVWILNVGDLKPAELDIEYFLHLAWNPHAWNGMNTYDLLEKQFTRDFGAAYAPKLTSIMSKYYRLNFQRKPEHMLVNLTNTFSTTLNGDEAEQRIEAWQKLSTQAVAVGKTLPVQWHDAFFELVGYPVEAAAAMNEKCLALDEYYTGIHQNRIDRLTEAREAQAQIHRLTDIYNNQIAGGKWRYMMSDNPRGQLTLNIPQLPQNDTNDVVRHQNIPTAIKPSPVSSCSMPGADFVEKGHHVIMEAEHASAFIPGKKGVCWRKIAGVGYNGEAVTVFPRLIPVLDQPKMILKDSPCLEYKVCLKDTGIWKVTVRALPTFSVQAGKPQRYAIAFDNASPKIISLPYSTSEYDRQWQQDVLRNAALTTSLHAIHTAGLHILKIWMVDPGIVIDAIEAESGNHHSPLGYVWPSETKN</sequence>
<dbReference type="Gene3D" id="3.20.20.520">
    <property type="entry name" value="Glycosyl hydrolase family 115"/>
    <property type="match status" value="1"/>
</dbReference>
<evidence type="ECO:0000259" key="2">
    <source>
        <dbReference type="Pfam" id="PF17829"/>
    </source>
</evidence>
<dbReference type="SUPFAM" id="SSF55545">
    <property type="entry name" value="beta-N-acetylhexosaminidase-like domain"/>
    <property type="match status" value="1"/>
</dbReference>
<dbReference type="InterPro" id="IPR041437">
    <property type="entry name" value="GH115_C"/>
</dbReference>
<evidence type="ECO:0000313" key="3">
    <source>
        <dbReference type="EMBL" id="MBB3186961.1"/>
    </source>
</evidence>
<name>A0A7W5DQ85_9PORP</name>
<feature type="domain" description="Gylcosyl hydrolase 115 C-terminal" evidence="2">
    <location>
        <begin position="709"/>
        <end position="870"/>
    </location>
</feature>
<dbReference type="EMBL" id="JACHYB010000001">
    <property type="protein sequence ID" value="MBB3186961.1"/>
    <property type="molecule type" value="Genomic_DNA"/>
</dbReference>
<dbReference type="Pfam" id="PF15979">
    <property type="entry name" value="Glyco_hydro_115"/>
    <property type="match status" value="1"/>
</dbReference>
<dbReference type="Proteomes" id="UP000544222">
    <property type="component" value="Unassembled WGS sequence"/>
</dbReference>
<dbReference type="AlphaFoldDB" id="A0A7W5DQ85"/>
<accession>A0A7W5DQ85</accession>
<dbReference type="RefSeq" id="WP_183412787.1">
    <property type="nucleotide sequence ID" value="NZ_JACHYB010000001.1"/>
</dbReference>
<evidence type="ECO:0000313" key="4">
    <source>
        <dbReference type="Proteomes" id="UP000544222"/>
    </source>
</evidence>
<dbReference type="InterPro" id="IPR029018">
    <property type="entry name" value="Hex-like_dom2"/>
</dbReference>
<dbReference type="GO" id="GO:0016787">
    <property type="term" value="F:hydrolase activity"/>
    <property type="evidence" value="ECO:0007669"/>
    <property type="project" value="UniProtKB-KW"/>
</dbReference>
<comment type="caution">
    <text evidence="3">The sequence shown here is derived from an EMBL/GenBank/DDBJ whole genome shotgun (WGS) entry which is preliminary data.</text>
</comment>
<keyword evidence="1" id="KW-0378">Hydrolase</keyword>
<evidence type="ECO:0000256" key="1">
    <source>
        <dbReference type="ARBA" id="ARBA00022801"/>
    </source>
</evidence>